<feature type="compositionally biased region" description="Polar residues" evidence="1">
    <location>
        <begin position="13"/>
        <end position="27"/>
    </location>
</feature>
<reference evidence="2 3" key="1">
    <citation type="submission" date="2014-08" db="EMBL/GenBank/DDBJ databases">
        <authorList>
            <person name="Moulin Lionel"/>
        </authorList>
    </citation>
    <scope>NUCLEOTIDE SEQUENCE [LARGE SCALE GENOMIC DNA]</scope>
</reference>
<evidence type="ECO:0000313" key="2">
    <source>
        <dbReference type="EMBL" id="CDX13808.1"/>
    </source>
</evidence>
<feature type="region of interest" description="Disordered" evidence="1">
    <location>
        <begin position="1"/>
        <end position="29"/>
    </location>
</feature>
<dbReference type="Proteomes" id="UP000046373">
    <property type="component" value="Unassembled WGS sequence"/>
</dbReference>
<dbReference type="AlphaFoldDB" id="A0A090DJ75"/>
<name>A0A090DJ75_MESPL</name>
<evidence type="ECO:0000313" key="3">
    <source>
        <dbReference type="Proteomes" id="UP000046373"/>
    </source>
</evidence>
<feature type="compositionally biased region" description="Basic residues" evidence="1">
    <location>
        <begin position="58"/>
        <end position="67"/>
    </location>
</feature>
<protein>
    <submittedName>
        <fullName evidence="2">Uncharacterized protein</fullName>
    </submittedName>
</protein>
<proteinExistence type="predicted"/>
<dbReference type="EMBL" id="CCNB01000002">
    <property type="protein sequence ID" value="CDX13808.1"/>
    <property type="molecule type" value="Genomic_DNA"/>
</dbReference>
<feature type="region of interest" description="Disordered" evidence="1">
    <location>
        <begin position="41"/>
        <end position="92"/>
    </location>
</feature>
<sequence length="92" mass="10315">MPPLTGRPDRIGAQQNGAEDTLPQNGELQLPAGAVQQKMLRAVNQPEHTRTAGQTRRFERRHRRRGGHLFGDDRQHLSASARTPERGCVTMH</sequence>
<organism evidence="2 3">
    <name type="scientific">Mesorhizobium plurifarium</name>
    <dbReference type="NCBI Taxonomy" id="69974"/>
    <lineage>
        <taxon>Bacteria</taxon>
        <taxon>Pseudomonadati</taxon>
        <taxon>Pseudomonadota</taxon>
        <taxon>Alphaproteobacteria</taxon>
        <taxon>Hyphomicrobiales</taxon>
        <taxon>Phyllobacteriaceae</taxon>
        <taxon>Mesorhizobium</taxon>
    </lineage>
</organism>
<evidence type="ECO:0000256" key="1">
    <source>
        <dbReference type="SAM" id="MobiDB-lite"/>
    </source>
</evidence>
<gene>
    <name evidence="2" type="ORF">MPLDJ20_100031</name>
</gene>
<accession>A0A090DJ75</accession>